<organism evidence="1">
    <name type="scientific">uncultured Mycobacterium sp</name>
    <dbReference type="NCBI Taxonomy" id="171292"/>
    <lineage>
        <taxon>Bacteria</taxon>
        <taxon>Bacillati</taxon>
        <taxon>Actinomycetota</taxon>
        <taxon>Actinomycetes</taxon>
        <taxon>Mycobacteriales</taxon>
        <taxon>Mycobacteriaceae</taxon>
        <taxon>Mycobacterium</taxon>
        <taxon>environmental samples</taxon>
    </lineage>
</organism>
<reference evidence="1" key="1">
    <citation type="submission" date="2016-03" db="EMBL/GenBank/DDBJ databases">
        <authorList>
            <person name="Ploux O."/>
        </authorList>
    </citation>
    <scope>NUCLEOTIDE SEQUENCE</scope>
    <source>
        <strain evidence="1">UC10</strain>
    </source>
</reference>
<name>A0A1Y5PCJ3_9MYCO</name>
<evidence type="ECO:0000313" key="1">
    <source>
        <dbReference type="EMBL" id="SBS76415.1"/>
    </source>
</evidence>
<accession>A0A1Y5PCJ3</accession>
<gene>
    <name evidence="1" type="ORF">MHPYR_310079</name>
</gene>
<protein>
    <submittedName>
        <fullName evidence="1">Uncharacterized protein</fullName>
    </submittedName>
</protein>
<dbReference type="EMBL" id="FLQS01000025">
    <property type="protein sequence ID" value="SBS76415.1"/>
    <property type="molecule type" value="Genomic_DNA"/>
</dbReference>
<proteinExistence type="predicted"/>
<sequence>MTANPRLAHTLLCATAYTTKTESNSRMKTIPSSRYRNVLANYEVLVEVNSTGHPVIALKADPMVGKPFLMPMEMRAARDMALMIIDTIVKVDPSVLGELMEPAK</sequence>
<dbReference type="AlphaFoldDB" id="A0A1Y5PCJ3"/>